<feature type="transmembrane region" description="Helical" evidence="30">
    <location>
        <begin position="700"/>
        <end position="722"/>
    </location>
</feature>
<evidence type="ECO:0000256" key="8">
    <source>
        <dbReference type="ARBA" id="ARBA00022692"/>
    </source>
</evidence>
<keyword evidence="15 30" id="KW-1133">Transmembrane helix</keyword>
<proteinExistence type="inferred from homology"/>
<evidence type="ECO:0000256" key="3">
    <source>
        <dbReference type="ARBA" id="ARBA00004651"/>
    </source>
</evidence>
<evidence type="ECO:0000256" key="14">
    <source>
        <dbReference type="ARBA" id="ARBA00022842"/>
    </source>
</evidence>
<dbReference type="Proteomes" id="UP000677803">
    <property type="component" value="Unassembled WGS sequence"/>
</dbReference>
<feature type="compositionally biased region" description="Polar residues" evidence="29">
    <location>
        <begin position="302"/>
        <end position="314"/>
    </location>
</feature>
<keyword evidence="6" id="KW-0145">Chemotaxis</keyword>
<dbReference type="InterPro" id="IPR011335">
    <property type="entry name" value="Restrct_endonuc-II-like"/>
</dbReference>
<dbReference type="GO" id="GO:0031297">
    <property type="term" value="P:replication fork processing"/>
    <property type="evidence" value="ECO:0007669"/>
    <property type="project" value="UniProtKB-ARBA"/>
</dbReference>
<evidence type="ECO:0000259" key="31">
    <source>
        <dbReference type="PROSITE" id="PS50262"/>
    </source>
</evidence>
<dbReference type="GO" id="GO:0004875">
    <property type="term" value="F:complement receptor activity"/>
    <property type="evidence" value="ECO:0007669"/>
    <property type="project" value="TreeGrafter"/>
</dbReference>
<dbReference type="FunFam" id="1.20.1070.10:FF:000034">
    <property type="entry name" value="G-protein coupled receptor 1"/>
    <property type="match status" value="1"/>
</dbReference>
<dbReference type="GO" id="GO:0007204">
    <property type="term" value="P:positive regulation of cytosolic calcium ion concentration"/>
    <property type="evidence" value="ECO:0007669"/>
    <property type="project" value="TreeGrafter"/>
</dbReference>
<dbReference type="GO" id="GO:0005634">
    <property type="term" value="C:nucleus"/>
    <property type="evidence" value="ECO:0007669"/>
    <property type="project" value="UniProtKB-SubCell"/>
</dbReference>
<dbReference type="SUPFAM" id="SSF52980">
    <property type="entry name" value="Restriction endonuclease-like"/>
    <property type="match status" value="1"/>
</dbReference>
<feature type="region of interest" description="Disordered" evidence="29">
    <location>
        <begin position="88"/>
        <end position="146"/>
    </location>
</feature>
<evidence type="ECO:0000256" key="12">
    <source>
        <dbReference type="ARBA" id="ARBA00022763"/>
    </source>
</evidence>
<evidence type="ECO:0000256" key="16">
    <source>
        <dbReference type="ARBA" id="ARBA00023040"/>
    </source>
</evidence>
<feature type="transmembrane region" description="Helical" evidence="30">
    <location>
        <begin position="586"/>
        <end position="610"/>
    </location>
</feature>
<dbReference type="PRINTS" id="PR00526">
    <property type="entry name" value="FMETLEUPHER"/>
</dbReference>
<dbReference type="InterPro" id="IPR036388">
    <property type="entry name" value="WH-like_DNA-bd_sf"/>
</dbReference>
<keyword evidence="8 28" id="KW-0812">Transmembrane</keyword>
<dbReference type="PROSITE" id="PS50262">
    <property type="entry name" value="G_PROTEIN_RECEP_F1_2"/>
    <property type="match status" value="1"/>
</dbReference>
<evidence type="ECO:0000256" key="4">
    <source>
        <dbReference type="ARBA" id="ARBA00010015"/>
    </source>
</evidence>
<evidence type="ECO:0000256" key="25">
    <source>
        <dbReference type="ARBA" id="ARBA00025736"/>
    </source>
</evidence>
<dbReference type="InterPro" id="IPR000826">
    <property type="entry name" value="Formyl_rcpt-rel"/>
</dbReference>
<keyword evidence="33" id="KW-1185">Reference proteome</keyword>
<evidence type="ECO:0000256" key="24">
    <source>
        <dbReference type="ARBA" id="ARBA00023242"/>
    </source>
</evidence>
<feature type="transmembrane region" description="Helical" evidence="30">
    <location>
        <begin position="840"/>
        <end position="861"/>
    </location>
</feature>
<keyword evidence="7" id="KW-0597">Phosphoprotein</keyword>
<dbReference type="Gene3D" id="1.10.150.110">
    <property type="entry name" value="DNA polymerase beta, N-terminal domain-like"/>
    <property type="match status" value="1"/>
</dbReference>
<feature type="compositionally biased region" description="Basic and acidic residues" evidence="29">
    <location>
        <begin position="126"/>
        <end position="135"/>
    </location>
</feature>
<dbReference type="SUPFAM" id="SSF47802">
    <property type="entry name" value="DNA polymerase beta, N-terminal domain-like"/>
    <property type="match status" value="1"/>
</dbReference>
<dbReference type="CDD" id="cd21036">
    <property type="entry name" value="WH_MUS81"/>
    <property type="match status" value="1"/>
</dbReference>
<keyword evidence="23 28" id="KW-0807">Transducer</keyword>
<evidence type="ECO:0000256" key="2">
    <source>
        <dbReference type="ARBA" id="ARBA00004123"/>
    </source>
</evidence>
<evidence type="ECO:0000256" key="1">
    <source>
        <dbReference type="ARBA" id="ARBA00001946"/>
    </source>
</evidence>
<feature type="domain" description="G-protein coupled receptors family 1 profile" evidence="31">
    <location>
        <begin position="602"/>
        <end position="859"/>
    </location>
</feature>
<evidence type="ECO:0000256" key="13">
    <source>
        <dbReference type="ARBA" id="ARBA00022801"/>
    </source>
</evidence>
<dbReference type="EMBL" id="CAJRST010014446">
    <property type="protein sequence ID" value="CAG5929402.1"/>
    <property type="molecule type" value="Genomic_DNA"/>
</dbReference>
<keyword evidence="20" id="KW-0233">DNA recombination</keyword>
<dbReference type="Pfam" id="PF02732">
    <property type="entry name" value="ERCC4"/>
    <property type="match status" value="1"/>
</dbReference>
<dbReference type="Gene3D" id="1.10.10.10">
    <property type="entry name" value="Winged helix-like DNA-binding domain superfamily/Winged helix DNA-binding domain"/>
    <property type="match status" value="1"/>
</dbReference>
<dbReference type="AlphaFoldDB" id="A0A8S4BE30"/>
<dbReference type="Gene3D" id="6.20.60.10">
    <property type="match status" value="1"/>
</dbReference>
<dbReference type="GO" id="GO:0005886">
    <property type="term" value="C:plasma membrane"/>
    <property type="evidence" value="ECO:0007669"/>
    <property type="project" value="UniProtKB-SubCell"/>
</dbReference>
<evidence type="ECO:0000256" key="29">
    <source>
        <dbReference type="SAM" id="MobiDB-lite"/>
    </source>
</evidence>
<dbReference type="SMART" id="SM00891">
    <property type="entry name" value="ERCC4"/>
    <property type="match status" value="1"/>
</dbReference>
<dbReference type="Gene3D" id="1.20.1070.10">
    <property type="entry name" value="Rhodopsin 7-helix transmembrane proteins"/>
    <property type="match status" value="1"/>
</dbReference>
<keyword evidence="18" id="KW-1015">Disulfide bond</keyword>
<dbReference type="InterPro" id="IPR006166">
    <property type="entry name" value="ERCC4_domain"/>
</dbReference>
<keyword evidence="24" id="KW-0539">Nucleus</keyword>
<dbReference type="InterPro" id="IPR010996">
    <property type="entry name" value="HHH_MUS81"/>
</dbReference>
<keyword evidence="16 28" id="KW-0297">G-protein coupled receptor</keyword>
<dbReference type="Pfam" id="PF00001">
    <property type="entry name" value="7tm_1"/>
    <property type="match status" value="1"/>
</dbReference>
<evidence type="ECO:0000256" key="27">
    <source>
        <dbReference type="ARBA" id="ARBA00093654"/>
    </source>
</evidence>
<dbReference type="GO" id="GO:0003677">
    <property type="term" value="F:DNA binding"/>
    <property type="evidence" value="ECO:0007669"/>
    <property type="project" value="InterPro"/>
</dbReference>
<dbReference type="GO" id="GO:0016889">
    <property type="term" value="F:DNA endonuclease activity, producing 3'-phosphomonoesters"/>
    <property type="evidence" value="ECO:0007669"/>
    <property type="project" value="UniProtKB-ARBA"/>
</dbReference>
<dbReference type="InterPro" id="IPR027421">
    <property type="entry name" value="DNA_pol_lamdba_lyase_dom_sf"/>
</dbReference>
<dbReference type="GO" id="GO:1905347">
    <property type="term" value="C:endodeoxyribonuclease complex"/>
    <property type="evidence" value="ECO:0007669"/>
    <property type="project" value="UniProtKB-ARBA"/>
</dbReference>
<evidence type="ECO:0000256" key="19">
    <source>
        <dbReference type="ARBA" id="ARBA00023170"/>
    </source>
</evidence>
<feature type="non-terminal residue" evidence="32">
    <location>
        <position position="1"/>
    </location>
</feature>
<keyword evidence="14" id="KW-0460">Magnesium</keyword>
<accession>A0A8S4BE30</accession>
<gene>
    <name evidence="32" type="ORF">MMEN_LOCUS13033</name>
</gene>
<comment type="subcellular location">
    <subcellularLocation>
        <location evidence="3">Cell membrane</location>
        <topology evidence="3">Multi-pass membrane protein</topology>
    </subcellularLocation>
    <subcellularLocation>
        <location evidence="2">Nucleus</location>
    </subcellularLocation>
</comment>
<evidence type="ECO:0000256" key="18">
    <source>
        <dbReference type="ARBA" id="ARBA00023157"/>
    </source>
</evidence>
<evidence type="ECO:0000256" key="22">
    <source>
        <dbReference type="ARBA" id="ARBA00023204"/>
    </source>
</evidence>
<evidence type="ECO:0000256" key="28">
    <source>
        <dbReference type="RuleBase" id="RU000688"/>
    </source>
</evidence>
<keyword evidence="13" id="KW-0378">Hydrolase</keyword>
<feature type="region of interest" description="Disordered" evidence="29">
    <location>
        <begin position="907"/>
        <end position="932"/>
    </location>
</feature>
<evidence type="ECO:0000256" key="23">
    <source>
        <dbReference type="ARBA" id="ARBA00023224"/>
    </source>
</evidence>
<comment type="similarity">
    <text evidence="28">Belongs to the G-protein coupled receptor 1 family.</text>
</comment>
<feature type="transmembrane region" description="Helical" evidence="30">
    <location>
        <begin position="663"/>
        <end position="680"/>
    </location>
</feature>
<dbReference type="GO" id="GO:0007200">
    <property type="term" value="P:phospholipase C-activating G protein-coupled receptor signaling pathway"/>
    <property type="evidence" value="ECO:0007669"/>
    <property type="project" value="TreeGrafter"/>
</dbReference>
<dbReference type="GO" id="GO:0004953">
    <property type="term" value="F:icosanoid receptor activity"/>
    <property type="evidence" value="ECO:0007669"/>
    <property type="project" value="UniProtKB-ARBA"/>
</dbReference>
<dbReference type="GO" id="GO:0006954">
    <property type="term" value="P:inflammatory response"/>
    <property type="evidence" value="ECO:0007669"/>
    <property type="project" value="TreeGrafter"/>
</dbReference>
<evidence type="ECO:0000256" key="11">
    <source>
        <dbReference type="ARBA" id="ARBA00022759"/>
    </source>
</evidence>
<dbReference type="Pfam" id="PF14716">
    <property type="entry name" value="HHH_8"/>
    <property type="match status" value="1"/>
</dbReference>
<dbReference type="InterPro" id="IPR047417">
    <property type="entry name" value="WHD_MUS81"/>
</dbReference>
<feature type="transmembrane region" description="Helical" evidence="30">
    <location>
        <begin position="622"/>
        <end position="643"/>
    </location>
</feature>
<keyword evidence="22" id="KW-0234">DNA repair</keyword>
<dbReference type="Pfam" id="PF21136">
    <property type="entry name" value="WHD_MUS81"/>
    <property type="match status" value="1"/>
</dbReference>
<feature type="transmembrane region" description="Helical" evidence="30">
    <location>
        <begin position="762"/>
        <end position="787"/>
    </location>
</feature>
<evidence type="ECO:0000256" key="6">
    <source>
        <dbReference type="ARBA" id="ARBA00022500"/>
    </source>
</evidence>
<sequence length="932" mass="104422">MPASEPVRLGRKRDLPSCPNPLFLKWLTELRDDAREKGLKIQYTYQKAINSLNKYPLPLRNAKEAKILQNFGDGICKILDDKLQRHYRENGPNAPIHSVQRGAPPPGSTDNSNNLAPSRKKNAANNEEKQRGGPKEKRKKREYVPQKRSGGYAVLLTLYRHTQTPGSKGFMFKLELQTEAQPLCDKSFTVPDLGSKYTAWSSVSTLIQKNLLIKTHNPARFSLTEEGLALAEKLASAEQETKDDAERGGEEVRSERAELEEVEEAEVVDLTESGEDEKEEDANSLTESAACVNYEGRARSSGDLQDSQTTSTKPSGECLLPGNYDIILCVDFIETTGGSHHRKQELVKELQRNGVNFDIRKLNVGDFLWVAREKVSPLPGQLRAPAGKELFRMKRCGLRRPIYLVEGSGAAASHLSLPETTLQQAIVNTQVVDGFFVKRVQDVRESAAYLTVMTRSLAKLYQNRTLFCHSRELEGDIRSDEEERGIPSCSLMSFAEFNHAYEQCTTEAEKEKLLSCIRYGKLKSTMTGQTVVGPVSNKLSKQSVRSKLKQEEQSFPDKITSLPTDQSMNSTVNQSDHIANMSSLNYFTISLHGIVSSIGIIENILILGVVGFQIRRTVISVWILNLAASDLLATASLPFFTLYMARGNTWTLGQTFCRIHSSVFFLNMFVSAFLLAAIALDRCLVVLRPVWAQNHRSIQLVGKICGGIWILAALFTIPFYMFRDTIELSKNKVLCYYNYKLFLPSGSYDAKSLIKQRKEGLAFMRLFLAFLIPLLIIILSYIAVSVRLAHRGNRPSFRFVRLVVSVVVTFFLCWAPYHLFIIMEVISANGHPAQKLATRALPIAATLGFLNSVINPILYVFSCPDLCRKIRHSLGAVMESVLAEDLAELMRRRSTARSFISDSEFALKRKKSIPTSSQNTDEQELNESVSPS</sequence>
<evidence type="ECO:0000256" key="7">
    <source>
        <dbReference type="ARBA" id="ARBA00022553"/>
    </source>
</evidence>
<dbReference type="InterPro" id="IPR000276">
    <property type="entry name" value="GPCR_Rhodpsn"/>
</dbReference>
<evidence type="ECO:0000256" key="5">
    <source>
        <dbReference type="ARBA" id="ARBA00022475"/>
    </source>
</evidence>
<dbReference type="InterPro" id="IPR017452">
    <property type="entry name" value="GPCR_Rhodpsn_7TM"/>
</dbReference>
<keyword evidence="17 30" id="KW-0472">Membrane</keyword>
<feature type="compositionally biased region" description="Polar residues" evidence="29">
    <location>
        <begin position="913"/>
        <end position="932"/>
    </location>
</feature>
<dbReference type="FunFam" id="1.10.10.10:FF:000307">
    <property type="entry name" value="Crossover junction endonuclease MUS81"/>
    <property type="match status" value="1"/>
</dbReference>
<keyword evidence="5" id="KW-1003">Cell membrane</keyword>
<evidence type="ECO:0000313" key="32">
    <source>
        <dbReference type="EMBL" id="CAG5929402.1"/>
    </source>
</evidence>
<feature type="compositionally biased region" description="Basic and acidic residues" evidence="29">
    <location>
        <begin position="239"/>
        <end position="259"/>
    </location>
</feature>
<organism evidence="32 33">
    <name type="scientific">Menidia menidia</name>
    <name type="common">Atlantic silverside</name>
    <dbReference type="NCBI Taxonomy" id="238744"/>
    <lineage>
        <taxon>Eukaryota</taxon>
        <taxon>Metazoa</taxon>
        <taxon>Chordata</taxon>
        <taxon>Craniata</taxon>
        <taxon>Vertebrata</taxon>
        <taxon>Euteleostomi</taxon>
        <taxon>Actinopterygii</taxon>
        <taxon>Neopterygii</taxon>
        <taxon>Teleostei</taxon>
        <taxon>Neoteleostei</taxon>
        <taxon>Acanthomorphata</taxon>
        <taxon>Ovalentaria</taxon>
        <taxon>Atherinomorphae</taxon>
        <taxon>Atheriniformes</taxon>
        <taxon>Atherinopsidae</taxon>
        <taxon>Menidiinae</taxon>
        <taxon>Menidia</taxon>
    </lineage>
</organism>
<dbReference type="PANTHER" id="PTHR24225:SF72">
    <property type="entry name" value="G-PROTEIN COUPLED RECEPTORS FAMILY 1 PROFILE DOMAIN-CONTAINING PROTEIN-RELATED"/>
    <property type="match status" value="1"/>
</dbReference>
<keyword evidence="10" id="KW-0479">Metal-binding</keyword>
<dbReference type="FunFam" id="1.10.150.110:FF:000001">
    <property type="entry name" value="Putative Crossover junction endonuclease MUS81"/>
    <property type="match status" value="1"/>
</dbReference>
<comment type="caution">
    <text evidence="32">The sequence shown here is derived from an EMBL/GenBank/DDBJ whole genome shotgun (WGS) entry which is preliminary data.</text>
</comment>
<dbReference type="GO" id="GO:0000724">
    <property type="term" value="P:double-strand break repair via homologous recombination"/>
    <property type="evidence" value="ECO:0007669"/>
    <property type="project" value="UniProtKB-ARBA"/>
</dbReference>
<dbReference type="PANTHER" id="PTHR24225">
    <property type="entry name" value="CHEMOTACTIC RECEPTOR"/>
    <property type="match status" value="1"/>
</dbReference>
<dbReference type="PRINTS" id="PR00237">
    <property type="entry name" value="GPCRRHODOPSN"/>
</dbReference>
<evidence type="ECO:0000256" key="21">
    <source>
        <dbReference type="ARBA" id="ARBA00023180"/>
    </source>
</evidence>
<dbReference type="GO" id="GO:0046872">
    <property type="term" value="F:metal ion binding"/>
    <property type="evidence" value="ECO:0007669"/>
    <property type="project" value="UniProtKB-KW"/>
</dbReference>
<dbReference type="PROSITE" id="PS00237">
    <property type="entry name" value="G_PROTEIN_RECEP_F1_1"/>
    <property type="match status" value="1"/>
</dbReference>
<keyword evidence="21" id="KW-0325">Glycoprotein</keyword>
<evidence type="ECO:0000256" key="26">
    <source>
        <dbReference type="ARBA" id="ARBA00093612"/>
    </source>
</evidence>
<feature type="transmembrane region" description="Helical" evidence="30">
    <location>
        <begin position="799"/>
        <end position="820"/>
    </location>
</feature>
<name>A0A8S4BE30_9TELE</name>
<evidence type="ECO:0000256" key="20">
    <source>
        <dbReference type="ARBA" id="ARBA00023172"/>
    </source>
</evidence>
<comment type="cofactor">
    <cofactor evidence="1">
        <name>Mg(2+)</name>
        <dbReference type="ChEBI" id="CHEBI:18420"/>
    </cofactor>
</comment>
<dbReference type="CDD" id="cd20074">
    <property type="entry name" value="XPF_nuclease_Mus81"/>
    <property type="match status" value="1"/>
</dbReference>
<keyword evidence="11" id="KW-0255">Endonuclease</keyword>
<comment type="similarity">
    <text evidence="4">Belongs to the XPF family.</text>
</comment>
<keyword evidence="9" id="KW-0540">Nuclease</keyword>
<evidence type="ECO:0000256" key="9">
    <source>
        <dbReference type="ARBA" id="ARBA00022722"/>
    </source>
</evidence>
<reference evidence="32" key="1">
    <citation type="submission" date="2021-05" db="EMBL/GenBank/DDBJ databases">
        <authorList>
            <person name="Tigano A."/>
        </authorList>
    </citation>
    <scope>NUCLEOTIDE SEQUENCE</scope>
</reference>
<comment type="similarity">
    <text evidence="25">Belongs to the chemokine-like receptor (CMKLR) family.</text>
</comment>
<feature type="region of interest" description="Disordered" evidence="29">
    <location>
        <begin position="234"/>
        <end position="316"/>
    </location>
</feature>
<evidence type="ECO:0000313" key="33">
    <source>
        <dbReference type="Proteomes" id="UP000677803"/>
    </source>
</evidence>
<dbReference type="GO" id="GO:0007127">
    <property type="term" value="P:meiosis I"/>
    <property type="evidence" value="ECO:0007669"/>
    <property type="project" value="UniProtKB-ARBA"/>
</dbReference>
<dbReference type="OrthoDB" id="5963188at2759"/>
<evidence type="ECO:0000256" key="17">
    <source>
        <dbReference type="ARBA" id="ARBA00023136"/>
    </source>
</evidence>
<protein>
    <recommendedName>
        <fullName evidence="26">Structure-specific endonuclease subunit MUS81</fullName>
    </recommendedName>
    <alternativeName>
        <fullName evidence="27">Crossover junction endonuclease MUS81</fullName>
    </alternativeName>
</protein>
<evidence type="ECO:0000256" key="15">
    <source>
        <dbReference type="ARBA" id="ARBA00022989"/>
    </source>
</evidence>
<dbReference type="SUPFAM" id="SSF81321">
    <property type="entry name" value="Family A G protein-coupled receptor-like"/>
    <property type="match status" value="1"/>
</dbReference>
<keyword evidence="19 28" id="KW-0675">Receptor</keyword>
<evidence type="ECO:0000256" key="30">
    <source>
        <dbReference type="SAM" id="Phobius"/>
    </source>
</evidence>
<feature type="compositionally biased region" description="Acidic residues" evidence="29">
    <location>
        <begin position="260"/>
        <end position="282"/>
    </location>
</feature>
<dbReference type="GO" id="GO:0006935">
    <property type="term" value="P:chemotaxis"/>
    <property type="evidence" value="ECO:0007669"/>
    <property type="project" value="UniProtKB-KW"/>
</dbReference>
<dbReference type="InterPro" id="IPR047416">
    <property type="entry name" value="XPF_nuclease_Mus81"/>
</dbReference>
<keyword evidence="12" id="KW-0227">DNA damage</keyword>
<evidence type="ECO:0000256" key="10">
    <source>
        <dbReference type="ARBA" id="ARBA00022723"/>
    </source>
</evidence>